<reference evidence="8 9" key="1">
    <citation type="journal article" date="2015" name="Genome Announc.">
        <title>Complete Genome Sequence of Methanosphaerula palustris E1-9CT, a Hydrogenotrophic Methanogen Isolated from a Minerotrophic Fen Peatland.</title>
        <authorList>
            <person name="Cadillo-Quiroz H."/>
            <person name="Browne P."/>
            <person name="Kyrpides N."/>
            <person name="Woyke T."/>
            <person name="Goodwin L."/>
            <person name="Detter C."/>
            <person name="Yavitt J.B."/>
            <person name="Zinder S.H."/>
        </authorList>
    </citation>
    <scope>NUCLEOTIDE SEQUENCE [LARGE SCALE GENOMIC DNA]</scope>
    <source>
        <strain evidence="9">ATCC BAA-1556 / DSM 19958 / E1-9c</strain>
    </source>
</reference>
<dbReference type="Pfam" id="PF00085">
    <property type="entry name" value="Thioredoxin"/>
    <property type="match status" value="1"/>
</dbReference>
<dbReference type="PANTHER" id="PTHR45663:SF11">
    <property type="entry name" value="GEO12009P1"/>
    <property type="match status" value="1"/>
</dbReference>
<evidence type="ECO:0000256" key="2">
    <source>
        <dbReference type="ARBA" id="ARBA00022982"/>
    </source>
</evidence>
<dbReference type="HOGENOM" id="CLU_090389_10_4_2"/>
<dbReference type="STRING" id="521011.Mpal_1024"/>
<name>B8GGW7_METPE</name>
<sequence length="91" mass="10368">MSKPVLIDFYAEWCGPCKMQSPLIDRLKEKMGDAIEVRKMDVDQHMKEAGEYQISVVPTLIIEMDGKVVKRLEGVTSAEDLEQMLRPLVTD</sequence>
<dbReference type="PANTHER" id="PTHR45663">
    <property type="entry name" value="GEO12009P1"/>
    <property type="match status" value="1"/>
</dbReference>
<evidence type="ECO:0000313" key="9">
    <source>
        <dbReference type="Proteomes" id="UP000002457"/>
    </source>
</evidence>
<dbReference type="PROSITE" id="PS00194">
    <property type="entry name" value="THIOREDOXIN_1"/>
    <property type="match status" value="1"/>
</dbReference>
<dbReference type="AlphaFoldDB" id="B8GGW7"/>
<dbReference type="PIRSF" id="PIRSF000077">
    <property type="entry name" value="Thioredoxin"/>
    <property type="match status" value="1"/>
</dbReference>
<evidence type="ECO:0000256" key="4">
    <source>
        <dbReference type="ARBA" id="ARBA00023284"/>
    </source>
</evidence>
<dbReference type="CDD" id="cd02947">
    <property type="entry name" value="TRX_family"/>
    <property type="match status" value="1"/>
</dbReference>
<feature type="disulfide bond" description="Redox-active" evidence="6">
    <location>
        <begin position="14"/>
        <end position="17"/>
    </location>
</feature>
<accession>B8GGW7</accession>
<feature type="domain" description="Thioredoxin" evidence="7">
    <location>
        <begin position="1"/>
        <end position="90"/>
    </location>
</feature>
<dbReference type="Proteomes" id="UP000002457">
    <property type="component" value="Chromosome"/>
</dbReference>
<keyword evidence="4 6" id="KW-0676">Redox-active center</keyword>
<dbReference type="Gene3D" id="3.40.30.10">
    <property type="entry name" value="Glutaredoxin"/>
    <property type="match status" value="1"/>
</dbReference>
<protein>
    <submittedName>
        <fullName evidence="8">Thioredoxin domain protein</fullName>
    </submittedName>
</protein>
<dbReference type="InterPro" id="IPR017937">
    <property type="entry name" value="Thioredoxin_CS"/>
</dbReference>
<dbReference type="InterPro" id="IPR036249">
    <property type="entry name" value="Thioredoxin-like_sf"/>
</dbReference>
<organism evidence="8 9">
    <name type="scientific">Methanosphaerula palustris (strain ATCC BAA-1556 / DSM 19958 / E1-9c)</name>
    <dbReference type="NCBI Taxonomy" id="521011"/>
    <lineage>
        <taxon>Archaea</taxon>
        <taxon>Methanobacteriati</taxon>
        <taxon>Methanobacteriota</taxon>
        <taxon>Stenosarchaea group</taxon>
        <taxon>Methanomicrobia</taxon>
        <taxon>Methanomicrobiales</taxon>
        <taxon>Methanoregulaceae</taxon>
        <taxon>Methanosphaerula</taxon>
    </lineage>
</organism>
<feature type="active site" description="Nucleophile" evidence="5">
    <location>
        <position position="14"/>
    </location>
</feature>
<dbReference type="SUPFAM" id="SSF52833">
    <property type="entry name" value="Thioredoxin-like"/>
    <property type="match status" value="1"/>
</dbReference>
<feature type="active site" description="Nucleophile" evidence="5">
    <location>
        <position position="17"/>
    </location>
</feature>
<keyword evidence="1" id="KW-0813">Transport</keyword>
<evidence type="ECO:0000256" key="1">
    <source>
        <dbReference type="ARBA" id="ARBA00022448"/>
    </source>
</evidence>
<evidence type="ECO:0000256" key="3">
    <source>
        <dbReference type="ARBA" id="ARBA00023157"/>
    </source>
</evidence>
<gene>
    <name evidence="8" type="ordered locus">Mpal_1024</name>
</gene>
<dbReference type="KEGG" id="mpl:Mpal_1024"/>
<dbReference type="GO" id="GO:0005737">
    <property type="term" value="C:cytoplasm"/>
    <property type="evidence" value="ECO:0007669"/>
    <property type="project" value="TreeGrafter"/>
</dbReference>
<dbReference type="InterPro" id="IPR005746">
    <property type="entry name" value="Thioredoxin"/>
</dbReference>
<dbReference type="InterPro" id="IPR013766">
    <property type="entry name" value="Thioredoxin_domain"/>
</dbReference>
<keyword evidence="3 6" id="KW-1015">Disulfide bond</keyword>
<dbReference type="PROSITE" id="PS51352">
    <property type="entry name" value="THIOREDOXIN_2"/>
    <property type="match status" value="1"/>
</dbReference>
<evidence type="ECO:0000259" key="7">
    <source>
        <dbReference type="PROSITE" id="PS51352"/>
    </source>
</evidence>
<dbReference type="GO" id="GO:0015035">
    <property type="term" value="F:protein-disulfide reductase activity"/>
    <property type="evidence" value="ECO:0007669"/>
    <property type="project" value="InterPro"/>
</dbReference>
<proteinExistence type="predicted"/>
<evidence type="ECO:0000256" key="6">
    <source>
        <dbReference type="PIRSR" id="PIRSR000077-4"/>
    </source>
</evidence>
<dbReference type="PRINTS" id="PR00421">
    <property type="entry name" value="THIOREDOXIN"/>
</dbReference>
<feature type="site" description="Contributes to redox potential value" evidence="5">
    <location>
        <position position="16"/>
    </location>
</feature>
<keyword evidence="2" id="KW-0249">Electron transport</keyword>
<dbReference type="eggNOG" id="arCOG01972">
    <property type="taxonomic scope" value="Archaea"/>
</dbReference>
<feature type="site" description="Contributes to redox potential value" evidence="5">
    <location>
        <position position="15"/>
    </location>
</feature>
<dbReference type="EMBL" id="CP001338">
    <property type="protein sequence ID" value="ACL16372.1"/>
    <property type="molecule type" value="Genomic_DNA"/>
</dbReference>
<keyword evidence="9" id="KW-1185">Reference proteome</keyword>
<dbReference type="OrthoDB" id="35385at2157"/>
<feature type="site" description="Deprotonates C-terminal active site Cys" evidence="5">
    <location>
        <position position="8"/>
    </location>
</feature>
<evidence type="ECO:0000313" key="8">
    <source>
        <dbReference type="EMBL" id="ACL16372.1"/>
    </source>
</evidence>
<evidence type="ECO:0000256" key="5">
    <source>
        <dbReference type="PIRSR" id="PIRSR000077-1"/>
    </source>
</evidence>